<evidence type="ECO:0000313" key="3">
    <source>
        <dbReference type="Proteomes" id="UP001191004"/>
    </source>
</evidence>
<dbReference type="PANTHER" id="PTHR34989">
    <property type="entry name" value="PROTEIN HDED"/>
    <property type="match status" value="1"/>
</dbReference>
<keyword evidence="1" id="KW-1133">Transmembrane helix</keyword>
<reference evidence="2 3" key="2">
    <citation type="journal article" date="2020" name="Cell Rep.">
        <title>Acquisition and Adaptation of Ultra-small Parasitic Reduced Genome Bacteria to Mammalian Hosts.</title>
        <authorList>
            <person name="McLean J.S."/>
            <person name="Bor B."/>
            <person name="Kerns K.A."/>
            <person name="Liu Q."/>
            <person name="To T.T."/>
            <person name="Solden L."/>
            <person name="Hendrickson E.L."/>
            <person name="Wrighton K."/>
            <person name="Shi W."/>
            <person name="He X."/>
        </authorList>
    </citation>
    <scope>NUCLEOTIDE SEQUENCE [LARGE SCALE GENOMIC DNA]</scope>
    <source>
        <strain evidence="2 3">TM7_KMM_G3_1_HOT_351</strain>
    </source>
</reference>
<accession>A0ABY0FJY0</accession>
<gene>
    <name evidence="2" type="ORF">G3KMM_00355</name>
</gene>
<feature type="transmembrane region" description="Helical" evidence="1">
    <location>
        <begin position="93"/>
        <end position="111"/>
    </location>
</feature>
<dbReference type="Proteomes" id="UP001191004">
    <property type="component" value="Unassembled WGS sequence"/>
</dbReference>
<proteinExistence type="predicted"/>
<feature type="transmembrane region" description="Helical" evidence="1">
    <location>
        <begin position="68"/>
        <end position="87"/>
    </location>
</feature>
<dbReference type="PANTHER" id="PTHR34989:SF1">
    <property type="entry name" value="PROTEIN HDED"/>
    <property type="match status" value="1"/>
</dbReference>
<dbReference type="EMBL" id="PRLL01000010">
    <property type="protein sequence ID" value="RYC73509.1"/>
    <property type="molecule type" value="Genomic_DNA"/>
</dbReference>
<dbReference type="RefSeq" id="WP_129604764.1">
    <property type="nucleotide sequence ID" value="NZ_PRLL01000010.1"/>
</dbReference>
<keyword evidence="3" id="KW-1185">Reference proteome</keyword>
<organism evidence="2 3">
    <name type="scientific">Candidatus Nanosyncoccus nanoralicus</name>
    <dbReference type="NCBI Taxonomy" id="2171996"/>
    <lineage>
        <taxon>Bacteria</taxon>
        <taxon>Candidatus Saccharimonadota</taxon>
        <taxon>Candidatus Nanosyncoccalia</taxon>
        <taxon>Candidatus Nanosyncoccales</taxon>
        <taxon>Candidatus Nanosyncoccaceae</taxon>
        <taxon>Candidatus Nanosyncoccus</taxon>
    </lineage>
</organism>
<reference evidence="2 3" key="1">
    <citation type="journal article" date="2018" name="bioRxiv">
        <title>Evidence of independent acquisition and adaption of ultra-small bacteria to human hosts across the highly diverse yet reduced genomes of the phylum Saccharibacteria.</title>
        <authorList>
            <person name="McLean J.S."/>
            <person name="Bor B."/>
            <person name="To T.T."/>
            <person name="Liu Q."/>
            <person name="Kearns K.A."/>
            <person name="Solden L.M."/>
            <person name="Wrighton K.C."/>
            <person name="He X."/>
            <person name="Shi W."/>
        </authorList>
    </citation>
    <scope>NUCLEOTIDE SEQUENCE [LARGE SCALE GENOMIC DNA]</scope>
    <source>
        <strain evidence="2 3">TM7_KMM_G3_1_HOT_351</strain>
    </source>
</reference>
<feature type="transmembrane region" description="Helical" evidence="1">
    <location>
        <begin position="150"/>
        <end position="175"/>
    </location>
</feature>
<evidence type="ECO:0000256" key="1">
    <source>
        <dbReference type="SAM" id="Phobius"/>
    </source>
</evidence>
<name>A0ABY0FJY0_9BACT</name>
<feature type="transmembrane region" description="Helical" evidence="1">
    <location>
        <begin position="39"/>
        <end position="56"/>
    </location>
</feature>
<sequence>MRDFTNKINNFLNAAINTTILMIAIGIFLALFPTLSLEITRWIFIIALVSAGLSMITADLTGKKRGGIISGTVLGSFNLLLGLIILINPGILSIIPIAIGFYVVISSLTKLRMTLALKEISNSAFTASILMNIISVVSGFIIIFQPITSTAIAVMLLGIMLIVYGVSDLINIVILKSHVNEFSSKMKSAKKYLTDDVQEAEVIEKKKK</sequence>
<dbReference type="InterPro" id="IPR005325">
    <property type="entry name" value="DUF308_memb"/>
</dbReference>
<dbReference type="Pfam" id="PF03729">
    <property type="entry name" value="DUF308"/>
    <property type="match status" value="2"/>
</dbReference>
<evidence type="ECO:0008006" key="4">
    <source>
        <dbReference type="Google" id="ProtNLM"/>
    </source>
</evidence>
<dbReference type="InterPro" id="IPR052712">
    <property type="entry name" value="Acid_resist_chaperone_HdeD"/>
</dbReference>
<feature type="transmembrane region" description="Helical" evidence="1">
    <location>
        <begin position="12"/>
        <end position="33"/>
    </location>
</feature>
<feature type="transmembrane region" description="Helical" evidence="1">
    <location>
        <begin position="123"/>
        <end position="144"/>
    </location>
</feature>
<comment type="caution">
    <text evidence="2">The sequence shown here is derived from an EMBL/GenBank/DDBJ whole genome shotgun (WGS) entry which is preliminary data.</text>
</comment>
<keyword evidence="1" id="KW-0472">Membrane</keyword>
<protein>
    <recommendedName>
        <fullName evidence="4">DUF308 domain-containing protein</fullName>
    </recommendedName>
</protein>
<keyword evidence="1" id="KW-0812">Transmembrane</keyword>
<evidence type="ECO:0000313" key="2">
    <source>
        <dbReference type="EMBL" id="RYC73509.1"/>
    </source>
</evidence>